<comment type="caution">
    <text evidence="2">The sequence shown here is derived from an EMBL/GenBank/DDBJ whole genome shotgun (WGS) entry which is preliminary data.</text>
</comment>
<evidence type="ECO:0000256" key="1">
    <source>
        <dbReference type="SAM" id="MobiDB-lite"/>
    </source>
</evidence>
<name>A0A542DK59_AMYCI</name>
<dbReference type="EMBL" id="VFML01000001">
    <property type="protein sequence ID" value="TQJ03466.1"/>
    <property type="molecule type" value="Genomic_DNA"/>
</dbReference>
<feature type="compositionally biased region" description="Basic and acidic residues" evidence="1">
    <location>
        <begin position="103"/>
        <end position="124"/>
    </location>
</feature>
<dbReference type="InterPro" id="IPR036567">
    <property type="entry name" value="RHF-like"/>
</dbReference>
<evidence type="ECO:0000313" key="3">
    <source>
        <dbReference type="Proteomes" id="UP000320876"/>
    </source>
</evidence>
<evidence type="ECO:0000313" key="2">
    <source>
        <dbReference type="EMBL" id="TQJ03466.1"/>
    </source>
</evidence>
<organism evidence="2 3">
    <name type="scientific">Amycolatopsis cihanbeyliensis</name>
    <dbReference type="NCBI Taxonomy" id="1128664"/>
    <lineage>
        <taxon>Bacteria</taxon>
        <taxon>Bacillati</taxon>
        <taxon>Actinomycetota</taxon>
        <taxon>Actinomycetes</taxon>
        <taxon>Pseudonocardiales</taxon>
        <taxon>Pseudonocardiaceae</taxon>
        <taxon>Amycolatopsis</taxon>
    </lineage>
</organism>
<evidence type="ECO:0008006" key="4">
    <source>
        <dbReference type="Google" id="ProtNLM"/>
    </source>
</evidence>
<dbReference type="Proteomes" id="UP000320876">
    <property type="component" value="Unassembled WGS sequence"/>
</dbReference>
<dbReference type="RefSeq" id="WP_141999206.1">
    <property type="nucleotide sequence ID" value="NZ_VFML01000001.1"/>
</dbReference>
<accession>A0A542DK59</accession>
<dbReference type="OrthoDB" id="3634362at2"/>
<proteinExistence type="predicted"/>
<protein>
    <recommendedName>
        <fullName evidence="4">Sigma 54 modulation/S30EA-like ribosomal protein</fullName>
    </recommendedName>
</protein>
<feature type="region of interest" description="Disordered" evidence="1">
    <location>
        <begin position="103"/>
        <end position="135"/>
    </location>
</feature>
<dbReference type="AlphaFoldDB" id="A0A542DK59"/>
<dbReference type="SUPFAM" id="SSF69754">
    <property type="entry name" value="Ribosome binding protein Y (YfiA homologue)"/>
    <property type="match status" value="1"/>
</dbReference>
<gene>
    <name evidence="2" type="ORF">FB471_3227</name>
</gene>
<sequence>MAGTQEDPTVIAQRLRLATGFLGSERDWIVQRLAALGPRLRSFADGQVDLEISLKDRDGVDQRVTLECWIRRTPRLHLVSTSSAGELAVALNEVRNALIRQIDDAKTRTEPRNNRTLRHPHDIAPGDAAGDDPLE</sequence>
<keyword evidence="3" id="KW-1185">Reference proteome</keyword>
<reference evidence="2 3" key="1">
    <citation type="submission" date="2019-06" db="EMBL/GenBank/DDBJ databases">
        <title>Sequencing the genomes of 1000 actinobacteria strains.</title>
        <authorList>
            <person name="Klenk H.-P."/>
        </authorList>
    </citation>
    <scope>NUCLEOTIDE SEQUENCE [LARGE SCALE GENOMIC DNA]</scope>
    <source>
        <strain evidence="2 3">DSM 45679</strain>
    </source>
</reference>